<evidence type="ECO:0000313" key="1">
    <source>
        <dbReference type="EMBL" id="HIX01482.1"/>
    </source>
</evidence>
<organism evidence="1 2">
    <name type="scientific">Candidatus Ligilactobacillus excrementigallinarum</name>
    <dbReference type="NCBI Taxonomy" id="2838641"/>
    <lineage>
        <taxon>Bacteria</taxon>
        <taxon>Bacillati</taxon>
        <taxon>Bacillota</taxon>
        <taxon>Bacilli</taxon>
        <taxon>Lactobacillales</taxon>
        <taxon>Lactobacillaceae</taxon>
        <taxon>Ligilactobacillus</taxon>
    </lineage>
</organism>
<comment type="caution">
    <text evidence="1">The sequence shown here is derived from an EMBL/GenBank/DDBJ whole genome shotgun (WGS) entry which is preliminary data.</text>
</comment>
<reference evidence="1" key="2">
    <citation type="submission" date="2021-04" db="EMBL/GenBank/DDBJ databases">
        <authorList>
            <person name="Gilroy R."/>
        </authorList>
    </citation>
    <scope>NUCLEOTIDE SEQUENCE</scope>
    <source>
        <strain evidence="1">6627</strain>
    </source>
</reference>
<accession>A0A9D2AA84</accession>
<protein>
    <recommendedName>
        <fullName evidence="3">dUTPase</fullName>
    </recommendedName>
</protein>
<proteinExistence type="predicted"/>
<reference evidence="1" key="1">
    <citation type="journal article" date="2021" name="PeerJ">
        <title>Extensive microbial diversity within the chicken gut microbiome revealed by metagenomics and culture.</title>
        <authorList>
            <person name="Gilroy R."/>
            <person name="Ravi A."/>
            <person name="Getino M."/>
            <person name="Pursley I."/>
            <person name="Horton D.L."/>
            <person name="Alikhan N.F."/>
            <person name="Baker D."/>
            <person name="Gharbi K."/>
            <person name="Hall N."/>
            <person name="Watson M."/>
            <person name="Adriaenssens E.M."/>
            <person name="Foster-Nyarko E."/>
            <person name="Jarju S."/>
            <person name="Secka A."/>
            <person name="Antonio M."/>
            <person name="Oren A."/>
            <person name="Chaudhuri R.R."/>
            <person name="La Ragione R."/>
            <person name="Hildebrand F."/>
            <person name="Pallen M.J."/>
        </authorList>
    </citation>
    <scope>NUCLEOTIDE SEQUENCE</scope>
    <source>
        <strain evidence="1">6627</strain>
    </source>
</reference>
<sequence length="155" mass="18413">MDFNKMLSVTRQSQFPAMLPAKQHDLDEKYSNLVVNVNLSLANLFRMIQDNAEKDLLLDAYCKCMRDFFAIANFKEWAYIMLMSDEDLNAIGEKWKSESLAMVYLSIQQQINSCYFKRQPQSLVHAWHMFLKLGLIDLEFDINEIENRFYQLYEE</sequence>
<evidence type="ECO:0008006" key="3">
    <source>
        <dbReference type="Google" id="ProtNLM"/>
    </source>
</evidence>
<dbReference type="Proteomes" id="UP000823963">
    <property type="component" value="Unassembled WGS sequence"/>
</dbReference>
<name>A0A9D2AA84_9LACO</name>
<dbReference type="AlphaFoldDB" id="A0A9D2AA84"/>
<gene>
    <name evidence="1" type="ORF">H9861_01870</name>
</gene>
<dbReference type="EMBL" id="DXFP01000012">
    <property type="protein sequence ID" value="HIX01482.1"/>
    <property type="molecule type" value="Genomic_DNA"/>
</dbReference>
<evidence type="ECO:0000313" key="2">
    <source>
        <dbReference type="Proteomes" id="UP000823963"/>
    </source>
</evidence>